<evidence type="ECO:0000313" key="2">
    <source>
        <dbReference type="Proteomes" id="UP001162483"/>
    </source>
</evidence>
<sequence>MPECGVELGHRSLDPVKLVSFGLQEGCCCDSQQPRWQTLSYCVHVST</sequence>
<comment type="caution">
    <text evidence="1">The sequence shown here is derived from an EMBL/GenBank/DDBJ whole genome shotgun (WGS) entry which is preliminary data.</text>
</comment>
<protein>
    <submittedName>
        <fullName evidence="1">Uncharacterized protein</fullName>
    </submittedName>
</protein>
<proteinExistence type="predicted"/>
<dbReference type="Proteomes" id="UP001162483">
    <property type="component" value="Unassembled WGS sequence"/>
</dbReference>
<keyword evidence="2" id="KW-1185">Reference proteome</keyword>
<reference evidence="1" key="1">
    <citation type="submission" date="2023-05" db="EMBL/GenBank/DDBJ databases">
        <authorList>
            <person name="Stuckert A."/>
        </authorList>
    </citation>
    <scope>NUCLEOTIDE SEQUENCE</scope>
</reference>
<evidence type="ECO:0000313" key="1">
    <source>
        <dbReference type="EMBL" id="CAI9597990.1"/>
    </source>
</evidence>
<dbReference type="EMBL" id="CATNWA010017108">
    <property type="protein sequence ID" value="CAI9597990.1"/>
    <property type="molecule type" value="Genomic_DNA"/>
</dbReference>
<organism evidence="1 2">
    <name type="scientific">Staurois parvus</name>
    <dbReference type="NCBI Taxonomy" id="386267"/>
    <lineage>
        <taxon>Eukaryota</taxon>
        <taxon>Metazoa</taxon>
        <taxon>Chordata</taxon>
        <taxon>Craniata</taxon>
        <taxon>Vertebrata</taxon>
        <taxon>Euteleostomi</taxon>
        <taxon>Amphibia</taxon>
        <taxon>Batrachia</taxon>
        <taxon>Anura</taxon>
        <taxon>Neobatrachia</taxon>
        <taxon>Ranoidea</taxon>
        <taxon>Ranidae</taxon>
        <taxon>Staurois</taxon>
    </lineage>
</organism>
<accession>A0ABN9FPL8</accession>
<name>A0ABN9FPL8_9NEOB</name>
<gene>
    <name evidence="1" type="ORF">SPARVUS_LOCUS12330726</name>
</gene>